<proteinExistence type="predicted"/>
<organism evidence="2 3">
    <name type="scientific">Amanita muscaria (strain Koide BX008)</name>
    <dbReference type="NCBI Taxonomy" id="946122"/>
    <lineage>
        <taxon>Eukaryota</taxon>
        <taxon>Fungi</taxon>
        <taxon>Dikarya</taxon>
        <taxon>Basidiomycota</taxon>
        <taxon>Agaricomycotina</taxon>
        <taxon>Agaricomycetes</taxon>
        <taxon>Agaricomycetidae</taxon>
        <taxon>Agaricales</taxon>
        <taxon>Pluteineae</taxon>
        <taxon>Amanitaceae</taxon>
        <taxon>Amanita</taxon>
    </lineage>
</organism>
<feature type="compositionally biased region" description="Basic and acidic residues" evidence="1">
    <location>
        <begin position="138"/>
        <end position="150"/>
    </location>
</feature>
<evidence type="ECO:0000313" key="2">
    <source>
        <dbReference type="EMBL" id="KIL66120.1"/>
    </source>
</evidence>
<feature type="compositionally biased region" description="Polar residues" evidence="1">
    <location>
        <begin position="21"/>
        <end position="34"/>
    </location>
</feature>
<name>A0A0C2SS34_AMAMK</name>
<reference evidence="2 3" key="1">
    <citation type="submission" date="2014-04" db="EMBL/GenBank/DDBJ databases">
        <title>Evolutionary Origins and Diversification of the Mycorrhizal Mutualists.</title>
        <authorList>
            <consortium name="DOE Joint Genome Institute"/>
            <consortium name="Mycorrhizal Genomics Consortium"/>
            <person name="Kohler A."/>
            <person name="Kuo A."/>
            <person name="Nagy L.G."/>
            <person name="Floudas D."/>
            <person name="Copeland A."/>
            <person name="Barry K.W."/>
            <person name="Cichocki N."/>
            <person name="Veneault-Fourrey C."/>
            <person name="LaButti K."/>
            <person name="Lindquist E.A."/>
            <person name="Lipzen A."/>
            <person name="Lundell T."/>
            <person name="Morin E."/>
            <person name="Murat C."/>
            <person name="Riley R."/>
            <person name="Ohm R."/>
            <person name="Sun H."/>
            <person name="Tunlid A."/>
            <person name="Henrissat B."/>
            <person name="Grigoriev I.V."/>
            <person name="Hibbett D.S."/>
            <person name="Martin F."/>
        </authorList>
    </citation>
    <scope>NUCLEOTIDE SEQUENCE [LARGE SCALE GENOMIC DNA]</scope>
    <source>
        <strain evidence="2 3">Koide BX008</strain>
    </source>
</reference>
<dbReference type="OrthoDB" id="3059553at2759"/>
<feature type="region of interest" description="Disordered" evidence="1">
    <location>
        <begin position="18"/>
        <end position="83"/>
    </location>
</feature>
<accession>A0A0C2SS34</accession>
<dbReference type="HOGENOM" id="CLU_936806_0_0_1"/>
<dbReference type="AlphaFoldDB" id="A0A0C2SS34"/>
<dbReference type="EMBL" id="KN818238">
    <property type="protein sequence ID" value="KIL66120.1"/>
    <property type="molecule type" value="Genomic_DNA"/>
</dbReference>
<keyword evidence="3" id="KW-1185">Reference proteome</keyword>
<evidence type="ECO:0000256" key="1">
    <source>
        <dbReference type="SAM" id="MobiDB-lite"/>
    </source>
</evidence>
<dbReference type="Proteomes" id="UP000054549">
    <property type="component" value="Unassembled WGS sequence"/>
</dbReference>
<sequence>MHYYADLEEGEIRELVAPYTPVSNCQKSQSPSRASATMSSANCGSSSSTSRTTDDIGTTRHFRGSNDSGYYDNSDDDSIRSSRPCTPPGLCISKGAVPHAPEPVFRTMSSFQGLTRTNLESPTPQPTSSPRFRGSGSEIRDDRKRSREENPEPPVVCPAETWEIAPDVYEKVQSALARVLAMDQAGAGSEWGCQQTAGSQPAQKCSVKTVTEDQVEEYGCRHDHKAPKSPLSPEELERAIGIIEELSVMNGVPPDVFVQSGVSPGTLYHAFKHLGHTLERYFEEPLPKSPAPSFCEK</sequence>
<protein>
    <submittedName>
        <fullName evidence="2">Uncharacterized protein</fullName>
    </submittedName>
</protein>
<feature type="compositionally biased region" description="Low complexity" evidence="1">
    <location>
        <begin position="35"/>
        <end position="51"/>
    </location>
</feature>
<feature type="region of interest" description="Disordered" evidence="1">
    <location>
        <begin position="116"/>
        <end position="156"/>
    </location>
</feature>
<evidence type="ECO:0000313" key="3">
    <source>
        <dbReference type="Proteomes" id="UP000054549"/>
    </source>
</evidence>
<dbReference type="InParanoid" id="A0A0C2SS34"/>
<gene>
    <name evidence="2" type="ORF">M378DRAFT_23648</name>
</gene>
<feature type="compositionally biased region" description="Polar residues" evidence="1">
    <location>
        <begin position="116"/>
        <end position="130"/>
    </location>
</feature>